<name>A0A0D6EW42_9PROT</name>
<dbReference type="HOGENOM" id="CLU_905552_0_0_4"/>
<dbReference type="STRING" id="1581557.BN1208_0948"/>
<dbReference type="Proteomes" id="UP000064007">
    <property type="component" value="Chromosome 1"/>
</dbReference>
<protein>
    <recommendedName>
        <fullName evidence="3">Glycosyltransferase family 9 protein</fullName>
    </recommendedName>
</protein>
<proteinExistence type="predicted"/>
<dbReference type="RefSeq" id="WP_046488363.1">
    <property type="nucleotide sequence ID" value="NZ_LN827929.1"/>
</dbReference>
<gene>
    <name evidence="1" type="ORF">BN1208_0948</name>
</gene>
<dbReference type="OrthoDB" id="9947937at2"/>
<reference evidence="2" key="1">
    <citation type="submission" date="2014-12" db="EMBL/GenBank/DDBJ databases">
        <authorList>
            <person name="Salcher M.M."/>
        </authorList>
    </citation>
    <scope>NUCLEOTIDE SEQUENCE [LARGE SCALE GENOMIC DNA]</scope>
    <source>
        <strain evidence="2">MMS-10A-171</strain>
    </source>
</reference>
<evidence type="ECO:0008006" key="3">
    <source>
        <dbReference type="Google" id="ProtNLM"/>
    </source>
</evidence>
<dbReference type="EMBL" id="LN827929">
    <property type="protein sequence ID" value="CEZ19832.1"/>
    <property type="molecule type" value="Genomic_DNA"/>
</dbReference>
<keyword evidence="2" id="KW-1185">Reference proteome</keyword>
<dbReference type="Gene3D" id="3.40.50.2000">
    <property type="entry name" value="Glycogen Phosphorylase B"/>
    <property type="match status" value="1"/>
</dbReference>
<dbReference type="AlphaFoldDB" id="A0A0D6EW42"/>
<sequence>MNRHFKKYYFYFLARIFDSVGLHQKSVPYYAETIRFRSFFWDSQIRYAEAIVKSPKKITLQIQGGIGDFLQFLPFILKHKSYSYTVLTHFLYAEAFFKALGINVKKYYFYTNWEDYVEIRDRLQKLPDTYICPRTLFFKTNPFISTRKKALKKPYVIGIHMGSSKLAAGKALSPDFVLKLLALLLPAQYKVILFGTKNELKSLHIKTDRRMRLAHDQNVIKNLSLVNQSDLMIASDSVFKTMASMLKIPSVVLHKDNKNSFRDRTFIEPYVKAQCMSVYKYKNLEGPEVDDALAFTMKNINALLKAS</sequence>
<organism evidence="1 2">
    <name type="scientific">Candidatus Methylopumilus planktonicus</name>
    <dbReference type="NCBI Taxonomy" id="1581557"/>
    <lineage>
        <taxon>Bacteria</taxon>
        <taxon>Pseudomonadati</taxon>
        <taxon>Pseudomonadota</taxon>
        <taxon>Betaproteobacteria</taxon>
        <taxon>Nitrosomonadales</taxon>
        <taxon>Methylophilaceae</taxon>
        <taxon>Candidatus Methylopumilus</taxon>
    </lineage>
</organism>
<dbReference type="KEGG" id="mbat:BN1208_0948"/>
<dbReference type="SUPFAM" id="SSF53756">
    <property type="entry name" value="UDP-Glycosyltransferase/glycogen phosphorylase"/>
    <property type="match status" value="1"/>
</dbReference>
<accession>A0A0D6EW42</accession>
<evidence type="ECO:0000313" key="2">
    <source>
        <dbReference type="Proteomes" id="UP000064007"/>
    </source>
</evidence>
<evidence type="ECO:0000313" key="1">
    <source>
        <dbReference type="EMBL" id="CEZ19832.1"/>
    </source>
</evidence>